<dbReference type="PANTHER" id="PTHR46193">
    <property type="entry name" value="6-PHOSPHOGLUCONATE PHOSPHATASE"/>
    <property type="match status" value="1"/>
</dbReference>
<keyword evidence="6" id="KW-1185">Reference proteome</keyword>
<dbReference type="Gene3D" id="3.40.50.1000">
    <property type="entry name" value="HAD superfamily/HAD-like"/>
    <property type="match status" value="1"/>
</dbReference>
<dbReference type="OrthoDB" id="9800058at2"/>
<dbReference type="InterPro" id="IPR023214">
    <property type="entry name" value="HAD_sf"/>
</dbReference>
<gene>
    <name evidence="5" type="ORF">IQ22_03056</name>
</gene>
<evidence type="ECO:0000256" key="2">
    <source>
        <dbReference type="ARBA" id="ARBA00006171"/>
    </source>
</evidence>
<dbReference type="NCBIfam" id="TIGR01509">
    <property type="entry name" value="HAD-SF-IA-v3"/>
    <property type="match status" value="1"/>
</dbReference>
<sequence>MKFEALIFDCDGVLIDSEILVCRIAAEELTKLGYSITTEQVIQRFAGRPDYEMRAEIEQEWGQPIPAGYRDSVNQRTVESYATELKIMPGLLHALDQIKLPICVASSSFPEKLRLGLDTVGLYERFMPNVVSATLVARGKPEPDVFLFAAGWMKTSPLRSLVIEDSVAGVTAGIRAGMTVIGFAGGAHCDLAHGQRLLDAGASSVFCDMQELPSVIDAMQADQARA</sequence>
<evidence type="ECO:0000256" key="1">
    <source>
        <dbReference type="ARBA" id="ARBA00001946"/>
    </source>
</evidence>
<reference evidence="5 6" key="1">
    <citation type="journal article" date="2015" name="Stand. Genomic Sci.">
        <title>Genomic Encyclopedia of Bacterial and Archaeal Type Strains, Phase III: the genomes of soil and plant-associated and newly described type strains.</title>
        <authorList>
            <person name="Whitman W.B."/>
            <person name="Woyke T."/>
            <person name="Klenk H.P."/>
            <person name="Zhou Y."/>
            <person name="Lilburn T.G."/>
            <person name="Beck B.J."/>
            <person name="De Vos P."/>
            <person name="Vandamme P."/>
            <person name="Eisen J.A."/>
            <person name="Garrity G."/>
            <person name="Hugenholtz P."/>
            <person name="Kyrpides N.C."/>
        </authorList>
    </citation>
    <scope>NUCLEOTIDE SEQUENCE [LARGE SCALE GENOMIC DNA]</scope>
    <source>
        <strain evidence="5 6">CGMCC 1.6858</strain>
    </source>
</reference>
<dbReference type="Pfam" id="PF00702">
    <property type="entry name" value="Hydrolase"/>
    <property type="match status" value="1"/>
</dbReference>
<dbReference type="InterPro" id="IPR023198">
    <property type="entry name" value="PGP-like_dom2"/>
</dbReference>
<dbReference type="Gene3D" id="1.10.150.240">
    <property type="entry name" value="Putative phosphatase, domain 2"/>
    <property type="match status" value="1"/>
</dbReference>
<comment type="similarity">
    <text evidence="2">Belongs to the HAD-like hydrolase superfamily. CbbY/CbbZ/Gph/YieH family.</text>
</comment>
<protein>
    <submittedName>
        <fullName evidence="5">HAD superfamily hydrolase (TIGR01509 family)</fullName>
    </submittedName>
</protein>
<evidence type="ECO:0000256" key="3">
    <source>
        <dbReference type="ARBA" id="ARBA00022723"/>
    </source>
</evidence>
<dbReference type="SFLD" id="SFLDG01129">
    <property type="entry name" value="C1.5:_HAD__Beta-PGM__Phosphata"/>
    <property type="match status" value="1"/>
</dbReference>
<dbReference type="Proteomes" id="UP000316905">
    <property type="component" value="Unassembled WGS sequence"/>
</dbReference>
<evidence type="ECO:0000256" key="4">
    <source>
        <dbReference type="ARBA" id="ARBA00022842"/>
    </source>
</evidence>
<dbReference type="SFLD" id="SFLDS00003">
    <property type="entry name" value="Haloacid_Dehalogenase"/>
    <property type="match status" value="1"/>
</dbReference>
<dbReference type="PANTHER" id="PTHR46193:SF10">
    <property type="entry name" value="6-PHOSPHOGLUCONATE PHOSPHATASE"/>
    <property type="match status" value="1"/>
</dbReference>
<comment type="cofactor">
    <cofactor evidence="1">
        <name>Mg(2+)</name>
        <dbReference type="ChEBI" id="CHEBI:18420"/>
    </cofactor>
</comment>
<organism evidence="5 6">
    <name type="scientific">Pseudomonas duriflava</name>
    <dbReference type="NCBI Taxonomy" id="459528"/>
    <lineage>
        <taxon>Bacteria</taxon>
        <taxon>Pseudomonadati</taxon>
        <taxon>Pseudomonadota</taxon>
        <taxon>Gammaproteobacteria</taxon>
        <taxon>Pseudomonadales</taxon>
        <taxon>Pseudomonadaceae</taxon>
        <taxon>Pseudomonas</taxon>
    </lineage>
</organism>
<dbReference type="SUPFAM" id="SSF56784">
    <property type="entry name" value="HAD-like"/>
    <property type="match status" value="1"/>
</dbReference>
<dbReference type="GO" id="GO:0046872">
    <property type="term" value="F:metal ion binding"/>
    <property type="evidence" value="ECO:0007669"/>
    <property type="project" value="UniProtKB-KW"/>
</dbReference>
<name>A0A562Q926_9PSED</name>
<dbReference type="AlphaFoldDB" id="A0A562Q926"/>
<proteinExistence type="inferred from homology"/>
<dbReference type="EMBL" id="VLKY01000010">
    <property type="protein sequence ID" value="TWI52680.1"/>
    <property type="molecule type" value="Genomic_DNA"/>
</dbReference>
<dbReference type="InterPro" id="IPR036412">
    <property type="entry name" value="HAD-like_sf"/>
</dbReference>
<evidence type="ECO:0000313" key="6">
    <source>
        <dbReference type="Proteomes" id="UP000316905"/>
    </source>
</evidence>
<dbReference type="CDD" id="cd07526">
    <property type="entry name" value="HAD_BPGM_like"/>
    <property type="match status" value="1"/>
</dbReference>
<dbReference type="InterPro" id="IPR006439">
    <property type="entry name" value="HAD-SF_hydro_IA"/>
</dbReference>
<evidence type="ECO:0000313" key="5">
    <source>
        <dbReference type="EMBL" id="TWI52680.1"/>
    </source>
</evidence>
<keyword evidence="5" id="KW-0378">Hydrolase</keyword>
<dbReference type="GO" id="GO:0016787">
    <property type="term" value="F:hydrolase activity"/>
    <property type="evidence" value="ECO:0007669"/>
    <property type="project" value="UniProtKB-KW"/>
</dbReference>
<dbReference type="InterPro" id="IPR051600">
    <property type="entry name" value="Beta-PGM-like"/>
</dbReference>
<keyword evidence="4" id="KW-0460">Magnesium</keyword>
<keyword evidence="3" id="KW-0479">Metal-binding</keyword>
<dbReference type="SFLD" id="SFLDG01135">
    <property type="entry name" value="C1.5.6:_HAD__Beta-PGM__Phospha"/>
    <property type="match status" value="1"/>
</dbReference>
<comment type="caution">
    <text evidence="5">The sequence shown here is derived from an EMBL/GenBank/DDBJ whole genome shotgun (WGS) entry which is preliminary data.</text>
</comment>
<accession>A0A562Q926</accession>
<dbReference type="RefSeq" id="WP_145143383.1">
    <property type="nucleotide sequence ID" value="NZ_VLKY01000010.1"/>
</dbReference>